<feature type="compositionally biased region" description="Basic and acidic residues" evidence="4">
    <location>
        <begin position="123"/>
        <end position="133"/>
    </location>
</feature>
<feature type="domain" description="HipA-like C-terminal" evidence="5">
    <location>
        <begin position="173"/>
        <end position="391"/>
    </location>
</feature>
<accession>A0A6N7QEG2</accession>
<evidence type="ECO:0000256" key="4">
    <source>
        <dbReference type="SAM" id="MobiDB-lite"/>
    </source>
</evidence>
<keyword evidence="2" id="KW-0808">Transferase</keyword>
<evidence type="ECO:0000256" key="1">
    <source>
        <dbReference type="ARBA" id="ARBA00010164"/>
    </source>
</evidence>
<name>A0A6N7QEG2_9XANT</name>
<evidence type="ECO:0000256" key="2">
    <source>
        <dbReference type="ARBA" id="ARBA00022679"/>
    </source>
</evidence>
<dbReference type="AlphaFoldDB" id="A0A6N7QEG2"/>
<evidence type="ECO:0000313" key="9">
    <source>
        <dbReference type="Proteomes" id="UP000439314"/>
    </source>
</evidence>
<comment type="caution">
    <text evidence="6">The sequence shown here is derived from an EMBL/GenBank/DDBJ whole genome shotgun (WGS) entry which is preliminary data.</text>
</comment>
<keyword evidence="8" id="KW-1185">Reference proteome</keyword>
<protein>
    <submittedName>
        <fullName evidence="6">Type II toxin-antitoxin system HipA family toxin</fullName>
    </submittedName>
</protein>
<feature type="region of interest" description="Disordered" evidence="4">
    <location>
        <begin position="119"/>
        <end position="138"/>
    </location>
</feature>
<keyword evidence="3" id="KW-0418">Kinase</keyword>
<evidence type="ECO:0000313" key="8">
    <source>
        <dbReference type="Proteomes" id="UP000437931"/>
    </source>
</evidence>
<dbReference type="RefSeq" id="WP_081613390.1">
    <property type="nucleotide sequence ID" value="NZ_NMPO01000060.1"/>
</dbReference>
<evidence type="ECO:0000259" key="5">
    <source>
        <dbReference type="Pfam" id="PF07804"/>
    </source>
</evidence>
<comment type="similarity">
    <text evidence="1">Belongs to the HipA Ser/Thr kinase family.</text>
</comment>
<dbReference type="Pfam" id="PF07804">
    <property type="entry name" value="HipA_C"/>
    <property type="match status" value="1"/>
</dbReference>
<reference evidence="8 9" key="1">
    <citation type="submission" date="2019-11" db="EMBL/GenBank/DDBJ databases">
        <title>First report of rice panicle blight caused by Xanthomonas sp. in Iran.</title>
        <authorList>
            <person name="Mirghasempour S.A."/>
            <person name="Huang S."/>
            <person name="Brady C.L."/>
            <person name="Studholme D.J."/>
        </authorList>
    </citation>
    <scope>NUCLEOTIDE SEQUENCE [LARGE SCALE GENOMIC DNA]</scope>
    <source>
        <strain evidence="6 9">ASD011</strain>
        <strain evidence="8">SAM114</strain>
    </source>
</reference>
<evidence type="ECO:0000313" key="6">
    <source>
        <dbReference type="EMBL" id="MRH01587.1"/>
    </source>
</evidence>
<dbReference type="PANTHER" id="PTHR37419">
    <property type="entry name" value="SERINE/THREONINE-PROTEIN KINASE TOXIN HIPA"/>
    <property type="match status" value="1"/>
</dbReference>
<dbReference type="GO" id="GO:0005829">
    <property type="term" value="C:cytosol"/>
    <property type="evidence" value="ECO:0007669"/>
    <property type="project" value="TreeGrafter"/>
</dbReference>
<dbReference type="EMBL" id="WJPN01000013">
    <property type="protein sequence ID" value="MRH01587.1"/>
    <property type="molecule type" value="Genomic_DNA"/>
</dbReference>
<sequence>MPVHERYVMIRLEGADQDVPAGLLTLVETHAASVGSRFAYGMRYSRRPGAIDVDPRSLRLDEVAPGIEVAPPGDLALFGAIRDALPDAWGRRVLANTLRIQEGQLNDRVLIDNSSPNRSGALDFRRRPEDAPHDSGLLRPMHLDHLLDAAERIEEGESVPQHLLELLGEAPTLGGMRPKAVLVDQGRQWLAKFPTRRDPFDIPLIEHATLELARLAKMDVPDTRLIDVPGRGTVMMIARFDRGTEAEGYRKWHMVSALTALGVHEMDSPKMAYADIADALGRLGAAGQVTADRHELFRRMVFNILVCNDDDHLRNHALVHRGDFGGWRLSPLYDVVPRPSGGSERFLHLGIGAQGRLSTLDNALTHCARFALTTAAAAAVIDEVAGVVREWKGHFEAQGVPGSQIDKVQNAFRRPSQIGLAQVNRFL</sequence>
<dbReference type="InterPro" id="IPR052028">
    <property type="entry name" value="HipA_Ser/Thr_kinase"/>
</dbReference>
<dbReference type="Proteomes" id="UP000437931">
    <property type="component" value="Unassembled WGS sequence"/>
</dbReference>
<proteinExistence type="inferred from homology"/>
<gene>
    <name evidence="6" type="ORF">GIY21_14930</name>
    <name evidence="7" type="ORF">GIY22_14770</name>
</gene>
<dbReference type="PANTHER" id="PTHR37419:SF8">
    <property type="entry name" value="TOXIN YJJJ"/>
    <property type="match status" value="1"/>
</dbReference>
<evidence type="ECO:0000256" key="3">
    <source>
        <dbReference type="ARBA" id="ARBA00022777"/>
    </source>
</evidence>
<dbReference type="InterPro" id="IPR012893">
    <property type="entry name" value="HipA-like_C"/>
</dbReference>
<dbReference type="EMBL" id="WJPM01000013">
    <property type="protein sequence ID" value="MRH75885.1"/>
    <property type="molecule type" value="Genomic_DNA"/>
</dbReference>
<reference evidence="7" key="2">
    <citation type="journal article" date="2020" name="Plant Dis.">
        <title>A Grain Rot of Rice in Iran Caused by a Xanthomonas Strain Closely Related to X. sacchari.</title>
        <authorList>
            <person name="Mirghasempour S.A."/>
            <person name="Huang S."/>
            <person name="Studholme D.J."/>
            <person name="Brady C.L."/>
        </authorList>
    </citation>
    <scope>NUCLEOTIDE SEQUENCE</scope>
    <source>
        <strain evidence="7">SAM114</strain>
    </source>
</reference>
<evidence type="ECO:0000313" key="7">
    <source>
        <dbReference type="EMBL" id="MRH75885.1"/>
    </source>
</evidence>
<organism evidence="6 9">
    <name type="scientific">Xanthomonas sontii</name>
    <dbReference type="NCBI Taxonomy" id="2650745"/>
    <lineage>
        <taxon>Bacteria</taxon>
        <taxon>Pseudomonadati</taxon>
        <taxon>Pseudomonadota</taxon>
        <taxon>Gammaproteobacteria</taxon>
        <taxon>Lysobacterales</taxon>
        <taxon>Lysobacteraceae</taxon>
        <taxon>Xanthomonas</taxon>
    </lineage>
</organism>
<dbReference type="GO" id="GO:0004674">
    <property type="term" value="F:protein serine/threonine kinase activity"/>
    <property type="evidence" value="ECO:0007669"/>
    <property type="project" value="TreeGrafter"/>
</dbReference>
<dbReference type="Proteomes" id="UP000439314">
    <property type="component" value="Unassembled WGS sequence"/>
</dbReference>